<dbReference type="SUPFAM" id="SSF54928">
    <property type="entry name" value="RNA-binding domain, RBD"/>
    <property type="match status" value="1"/>
</dbReference>
<feature type="domain" description="RRM" evidence="6">
    <location>
        <begin position="567"/>
        <end position="666"/>
    </location>
</feature>
<dbReference type="Proteomes" id="UP000001514">
    <property type="component" value="Unassembled WGS sequence"/>
</dbReference>
<feature type="repeat" description="ANK" evidence="3">
    <location>
        <begin position="107"/>
        <end position="139"/>
    </location>
</feature>
<proteinExistence type="predicted"/>
<dbReference type="PANTHER" id="PTHR24203">
    <property type="entry name" value="ANKYRIN REPEAT FAMILY PROTEIN"/>
    <property type="match status" value="1"/>
</dbReference>
<dbReference type="PROSITE" id="PS50102">
    <property type="entry name" value="RRM"/>
    <property type="match status" value="1"/>
</dbReference>
<dbReference type="eggNOG" id="KOG4205">
    <property type="taxonomic scope" value="Eukaryota"/>
</dbReference>
<dbReference type="SUPFAM" id="SSF48403">
    <property type="entry name" value="Ankyrin repeat"/>
    <property type="match status" value="1"/>
</dbReference>
<keyword evidence="1" id="KW-0677">Repeat</keyword>
<dbReference type="GO" id="GO:0003723">
    <property type="term" value="F:RNA binding"/>
    <property type="evidence" value="ECO:0007669"/>
    <property type="project" value="UniProtKB-UniRule"/>
</dbReference>
<dbReference type="Pfam" id="PF13637">
    <property type="entry name" value="Ank_4"/>
    <property type="match status" value="1"/>
</dbReference>
<feature type="repeat" description="ANK" evidence="3">
    <location>
        <begin position="387"/>
        <end position="427"/>
    </location>
</feature>
<dbReference type="KEGG" id="smo:SELMODRAFT_410251"/>
<evidence type="ECO:0000256" key="5">
    <source>
        <dbReference type="SAM" id="MobiDB-lite"/>
    </source>
</evidence>
<protein>
    <recommendedName>
        <fullName evidence="6">RRM domain-containing protein</fullName>
    </recommendedName>
</protein>
<dbReference type="InterPro" id="IPR035979">
    <property type="entry name" value="RBD_domain_sf"/>
</dbReference>
<dbReference type="OrthoDB" id="410307at2759"/>
<dbReference type="Pfam" id="PF00023">
    <property type="entry name" value="Ank"/>
    <property type="match status" value="1"/>
</dbReference>
<feature type="region of interest" description="Disordered" evidence="5">
    <location>
        <begin position="539"/>
        <end position="558"/>
    </location>
</feature>
<evidence type="ECO:0000256" key="4">
    <source>
        <dbReference type="PROSITE-ProRule" id="PRU00176"/>
    </source>
</evidence>
<dbReference type="EMBL" id="GL377577">
    <property type="protein sequence ID" value="EFJ29604.1"/>
    <property type="molecule type" value="Genomic_DNA"/>
</dbReference>
<dbReference type="Pfam" id="PF00076">
    <property type="entry name" value="RRM_1"/>
    <property type="match status" value="1"/>
</dbReference>
<evidence type="ECO:0000256" key="2">
    <source>
        <dbReference type="ARBA" id="ARBA00023043"/>
    </source>
</evidence>
<dbReference type="PANTHER" id="PTHR24203:SF86">
    <property type="entry name" value="PROTEASOME 26S SUBUNIT, NON-ATPASE 10"/>
    <property type="match status" value="1"/>
</dbReference>
<dbReference type="InterPro" id="IPR012677">
    <property type="entry name" value="Nucleotide-bd_a/b_plait_sf"/>
</dbReference>
<dbReference type="Gene3D" id="3.30.70.330">
    <property type="match status" value="1"/>
</dbReference>
<dbReference type="Gramene" id="EFJ29604">
    <property type="protein sequence ID" value="EFJ29604"/>
    <property type="gene ID" value="SELMODRAFT_410251"/>
</dbReference>
<dbReference type="AlphaFoldDB" id="D8RE50"/>
<feature type="repeat" description="ANK" evidence="3">
    <location>
        <begin position="462"/>
        <end position="494"/>
    </location>
</feature>
<dbReference type="PROSITE" id="PS50088">
    <property type="entry name" value="ANK_REPEAT"/>
    <property type="match status" value="4"/>
</dbReference>
<dbReference type="SMART" id="SM00248">
    <property type="entry name" value="ANK"/>
    <property type="match status" value="5"/>
</dbReference>
<evidence type="ECO:0000313" key="7">
    <source>
        <dbReference type="EMBL" id="EFJ29604.1"/>
    </source>
</evidence>
<keyword evidence="2 3" id="KW-0040">ANK repeat</keyword>
<organism evidence="8">
    <name type="scientific">Selaginella moellendorffii</name>
    <name type="common">Spikemoss</name>
    <dbReference type="NCBI Taxonomy" id="88036"/>
    <lineage>
        <taxon>Eukaryota</taxon>
        <taxon>Viridiplantae</taxon>
        <taxon>Streptophyta</taxon>
        <taxon>Embryophyta</taxon>
        <taxon>Tracheophyta</taxon>
        <taxon>Lycopodiopsida</taxon>
        <taxon>Selaginellales</taxon>
        <taxon>Selaginellaceae</taxon>
        <taxon>Selaginella</taxon>
    </lineage>
</organism>
<name>D8RE50_SELML</name>
<keyword evidence="8" id="KW-1185">Reference proteome</keyword>
<evidence type="ECO:0000256" key="3">
    <source>
        <dbReference type="PROSITE-ProRule" id="PRU00023"/>
    </source>
</evidence>
<dbReference type="InterPro" id="IPR000504">
    <property type="entry name" value="RRM_dom"/>
</dbReference>
<sequence>MFHCLQDKPSSKRHLTTHESDISLEEGLDAFFTEAVKNDDASKLEEALKRESGKLASGETKRASYDALVTKLFHLVCALDCWECCELLLTGIRSFPVARIDAVNSSEGRSGLHHACRNHSTRCIEVLLKHGASVSLKNKAALLPLEEALLSSKLESQEDVVSTPAANLVDSVRKKDLSAIQLLVPVCKDQLSSIACKLLKDLKVVPLVSLLLTAGQVANAVPRSEVEVPGTVVDLLLSYILPPTPFSPVDVDGTGYKIKIASSGNSGKQSLKSVKPETKTSAASDKSWILSKQNQQKFTAVPKQASPALPVRSFYSLQKRQDTPQGKDSLSIATKLLECVLLFYPRLTAHPQSSFSAPLIRACRGNDVKVVKLLLSSGAPVNEQDGDGNTPLHWILRQATPSNDRRVNLDIVQNLLDAGANTMLGNRLGATPIHTAAGHGHCDALCLMLKKDISGVNVIAATKETPLHYAAVNNHIHCAAVLLKYGANRNVCNLRNMKPCNLAPTREMYALLNVDEKTLKMHPWESLVALFGRSDGSPGCPAHPRTSKNAAAGSSNPTNKKGFVDARKVFVGGLPLYVTSEDLRDEMEYEYGEVHEAVVICHVETSGKVKSRGFGFVLFKQPETAVKAVKSRYTSMRGKKVEIKGCFPAQDEDDCGLPSKVAFTEKVASEAPAPDQAGTEEPVSLAPVTQAQGPALREEEAVDRAPVPAATATHWASTHTPVNATAFAYKTAGVEDSTFDDSLDLERLLTSIFSTEDAPVPKKVLEPEEKEFAEILSLLEVGKGNKGSSSSSSSSTYYGGNRLDGYVRPAYSVSGLGI</sequence>
<dbReference type="InParanoid" id="D8RE50"/>
<evidence type="ECO:0000259" key="6">
    <source>
        <dbReference type="PROSITE" id="PS50102"/>
    </source>
</evidence>
<evidence type="ECO:0000256" key="1">
    <source>
        <dbReference type="ARBA" id="ARBA00022737"/>
    </source>
</evidence>
<dbReference type="Gene3D" id="1.25.40.20">
    <property type="entry name" value="Ankyrin repeat-containing domain"/>
    <property type="match status" value="3"/>
</dbReference>
<accession>D8RE50</accession>
<keyword evidence="4" id="KW-0694">RNA-binding</keyword>
<dbReference type="InterPro" id="IPR036770">
    <property type="entry name" value="Ankyrin_rpt-contain_sf"/>
</dbReference>
<dbReference type="InterPro" id="IPR002110">
    <property type="entry name" value="Ankyrin_rpt"/>
</dbReference>
<evidence type="ECO:0000313" key="8">
    <source>
        <dbReference type="Proteomes" id="UP000001514"/>
    </source>
</evidence>
<dbReference type="STRING" id="88036.D8RE50"/>
<dbReference type="PROSITE" id="PS50297">
    <property type="entry name" value="ANK_REP_REGION"/>
    <property type="match status" value="3"/>
</dbReference>
<reference evidence="7 8" key="1">
    <citation type="journal article" date="2011" name="Science">
        <title>The Selaginella genome identifies genetic changes associated with the evolution of vascular plants.</title>
        <authorList>
            <person name="Banks J.A."/>
            <person name="Nishiyama T."/>
            <person name="Hasebe M."/>
            <person name="Bowman J.L."/>
            <person name="Gribskov M."/>
            <person name="dePamphilis C."/>
            <person name="Albert V.A."/>
            <person name="Aono N."/>
            <person name="Aoyama T."/>
            <person name="Ambrose B.A."/>
            <person name="Ashton N.W."/>
            <person name="Axtell M.J."/>
            <person name="Barker E."/>
            <person name="Barker M.S."/>
            <person name="Bennetzen J.L."/>
            <person name="Bonawitz N.D."/>
            <person name="Chapple C."/>
            <person name="Cheng C."/>
            <person name="Correa L.G."/>
            <person name="Dacre M."/>
            <person name="DeBarry J."/>
            <person name="Dreyer I."/>
            <person name="Elias M."/>
            <person name="Engstrom E.M."/>
            <person name="Estelle M."/>
            <person name="Feng L."/>
            <person name="Finet C."/>
            <person name="Floyd S.K."/>
            <person name="Frommer W.B."/>
            <person name="Fujita T."/>
            <person name="Gramzow L."/>
            <person name="Gutensohn M."/>
            <person name="Harholt J."/>
            <person name="Hattori M."/>
            <person name="Heyl A."/>
            <person name="Hirai T."/>
            <person name="Hiwatashi Y."/>
            <person name="Ishikawa M."/>
            <person name="Iwata M."/>
            <person name="Karol K.G."/>
            <person name="Koehler B."/>
            <person name="Kolukisaoglu U."/>
            <person name="Kubo M."/>
            <person name="Kurata T."/>
            <person name="Lalonde S."/>
            <person name="Li K."/>
            <person name="Li Y."/>
            <person name="Litt A."/>
            <person name="Lyons E."/>
            <person name="Manning G."/>
            <person name="Maruyama T."/>
            <person name="Michael T.P."/>
            <person name="Mikami K."/>
            <person name="Miyazaki S."/>
            <person name="Morinaga S."/>
            <person name="Murata T."/>
            <person name="Mueller-Roeber B."/>
            <person name="Nelson D.R."/>
            <person name="Obara M."/>
            <person name="Oguri Y."/>
            <person name="Olmstead R.G."/>
            <person name="Onodera N."/>
            <person name="Petersen B.L."/>
            <person name="Pils B."/>
            <person name="Prigge M."/>
            <person name="Rensing S.A."/>
            <person name="Riano-Pachon D.M."/>
            <person name="Roberts A.W."/>
            <person name="Sato Y."/>
            <person name="Scheller H.V."/>
            <person name="Schulz B."/>
            <person name="Schulz C."/>
            <person name="Shakirov E.V."/>
            <person name="Shibagaki N."/>
            <person name="Shinohara N."/>
            <person name="Shippen D.E."/>
            <person name="Soerensen I."/>
            <person name="Sotooka R."/>
            <person name="Sugimoto N."/>
            <person name="Sugita M."/>
            <person name="Sumikawa N."/>
            <person name="Tanurdzic M."/>
            <person name="Theissen G."/>
            <person name="Ulvskov P."/>
            <person name="Wakazuki S."/>
            <person name="Weng J.K."/>
            <person name="Willats W.W."/>
            <person name="Wipf D."/>
            <person name="Wolf P.G."/>
            <person name="Yang L."/>
            <person name="Zimmer A.D."/>
            <person name="Zhu Q."/>
            <person name="Mitros T."/>
            <person name="Hellsten U."/>
            <person name="Loque D."/>
            <person name="Otillar R."/>
            <person name="Salamov A."/>
            <person name="Schmutz J."/>
            <person name="Shapiro H."/>
            <person name="Lindquist E."/>
            <person name="Lucas S."/>
            <person name="Rokhsar D."/>
            <person name="Grigoriev I.V."/>
        </authorList>
    </citation>
    <scope>NUCLEOTIDE SEQUENCE [LARGE SCALE GENOMIC DNA]</scope>
</reference>
<feature type="compositionally biased region" description="Polar residues" evidence="5">
    <location>
        <begin position="547"/>
        <end position="558"/>
    </location>
</feature>
<dbReference type="Pfam" id="PF12796">
    <property type="entry name" value="Ank_2"/>
    <property type="match status" value="1"/>
</dbReference>
<gene>
    <name evidence="7" type="ORF">SELMODRAFT_410251</name>
</gene>
<dbReference type="SMART" id="SM00360">
    <property type="entry name" value="RRM"/>
    <property type="match status" value="1"/>
</dbReference>
<dbReference type="eggNOG" id="KOG0504">
    <property type="taxonomic scope" value="Eukaryota"/>
</dbReference>
<feature type="repeat" description="ANK" evidence="3">
    <location>
        <begin position="354"/>
        <end position="386"/>
    </location>
</feature>
<dbReference type="HOGENOM" id="CLU_345592_0_0_1"/>